<dbReference type="Gene3D" id="1.10.238.10">
    <property type="entry name" value="EF-hand"/>
    <property type="match status" value="1"/>
</dbReference>
<protein>
    <submittedName>
        <fullName evidence="1">EF-hand domain-containing protein</fullName>
    </submittedName>
</protein>
<dbReference type="RefSeq" id="XP_070920092.1">
    <property type="nucleotide sequence ID" value="XM_071063991.1"/>
</dbReference>
<dbReference type="InterPro" id="IPR011992">
    <property type="entry name" value="EF-hand-dom_pair"/>
</dbReference>
<name>A0ABQ0GKT3_9PEZI</name>
<proteinExistence type="predicted"/>
<evidence type="ECO:0000313" key="1">
    <source>
        <dbReference type="EMBL" id="GAB1318361.1"/>
    </source>
</evidence>
<reference evidence="1 2" key="1">
    <citation type="submission" date="2024-09" db="EMBL/GenBank/DDBJ databases">
        <title>Itraconazole resistance in Madurella fahalii resulting from another homologue of gene encoding cytochrome P450 14-alpha sterol demethylase (CYP51).</title>
        <authorList>
            <person name="Yoshioka I."/>
            <person name="Fahal A.H."/>
            <person name="Kaneko S."/>
            <person name="Yaguchi T."/>
        </authorList>
    </citation>
    <scope>NUCLEOTIDE SEQUENCE [LARGE SCALE GENOMIC DNA]</scope>
    <source>
        <strain evidence="1 2">IFM 68171</strain>
    </source>
</reference>
<dbReference type="EMBL" id="BAAFSV010000005">
    <property type="protein sequence ID" value="GAB1318361.1"/>
    <property type="molecule type" value="Genomic_DNA"/>
</dbReference>
<dbReference type="GeneID" id="98179314"/>
<comment type="caution">
    <text evidence="1">The sequence shown here is derived from an EMBL/GenBank/DDBJ whole genome shotgun (WGS) entry which is preliminary data.</text>
</comment>
<gene>
    <name evidence="1" type="ORF">MFIFM68171_08571</name>
</gene>
<organism evidence="1 2">
    <name type="scientific">Madurella fahalii</name>
    <dbReference type="NCBI Taxonomy" id="1157608"/>
    <lineage>
        <taxon>Eukaryota</taxon>
        <taxon>Fungi</taxon>
        <taxon>Dikarya</taxon>
        <taxon>Ascomycota</taxon>
        <taxon>Pezizomycotina</taxon>
        <taxon>Sordariomycetes</taxon>
        <taxon>Sordariomycetidae</taxon>
        <taxon>Sordariales</taxon>
        <taxon>Sordariales incertae sedis</taxon>
        <taxon>Madurella</taxon>
    </lineage>
</organism>
<dbReference type="SUPFAM" id="SSF47473">
    <property type="entry name" value="EF-hand"/>
    <property type="match status" value="1"/>
</dbReference>
<sequence>MRIAFLSGGDDGDDTLSVREAVNALGMPGASLSESDVESACQSCGLDTSREMCFDEFVQVVRHLEKNNSL</sequence>
<dbReference type="Proteomes" id="UP001628179">
    <property type="component" value="Unassembled WGS sequence"/>
</dbReference>
<accession>A0ABQ0GKT3</accession>
<keyword evidence="2" id="KW-1185">Reference proteome</keyword>
<evidence type="ECO:0000313" key="2">
    <source>
        <dbReference type="Proteomes" id="UP001628179"/>
    </source>
</evidence>